<keyword evidence="1" id="KW-0472">Membrane</keyword>
<sequence length="57" mass="6172">MQRQLQSNKLMQWGMLFLVVGIAIRVALVLGHLLAPYAGLAIFAGVVLLVIGLIRGK</sequence>
<organism evidence="2 3">
    <name type="scientific">Armatimonas rosea</name>
    <dbReference type="NCBI Taxonomy" id="685828"/>
    <lineage>
        <taxon>Bacteria</taxon>
        <taxon>Bacillati</taxon>
        <taxon>Armatimonadota</taxon>
        <taxon>Armatimonadia</taxon>
        <taxon>Armatimonadales</taxon>
        <taxon>Armatimonadaceae</taxon>
        <taxon>Armatimonas</taxon>
    </lineage>
</organism>
<keyword evidence="3" id="KW-1185">Reference proteome</keyword>
<feature type="transmembrane region" description="Helical" evidence="1">
    <location>
        <begin position="37"/>
        <end position="54"/>
    </location>
</feature>
<evidence type="ECO:0000313" key="3">
    <source>
        <dbReference type="Proteomes" id="UP000520814"/>
    </source>
</evidence>
<keyword evidence="1" id="KW-1133">Transmembrane helix</keyword>
<keyword evidence="1" id="KW-0812">Transmembrane</keyword>
<name>A0A7W9W3M2_ARMRO</name>
<evidence type="ECO:0000256" key="1">
    <source>
        <dbReference type="SAM" id="Phobius"/>
    </source>
</evidence>
<protein>
    <submittedName>
        <fullName evidence="2">Uncharacterized protein</fullName>
    </submittedName>
</protein>
<gene>
    <name evidence="2" type="ORF">HNQ39_000321</name>
</gene>
<comment type="caution">
    <text evidence="2">The sequence shown here is derived from an EMBL/GenBank/DDBJ whole genome shotgun (WGS) entry which is preliminary data.</text>
</comment>
<reference evidence="2 3" key="1">
    <citation type="submission" date="2020-08" db="EMBL/GenBank/DDBJ databases">
        <title>Genomic Encyclopedia of Type Strains, Phase IV (KMG-IV): sequencing the most valuable type-strain genomes for metagenomic binning, comparative biology and taxonomic classification.</title>
        <authorList>
            <person name="Goeker M."/>
        </authorList>
    </citation>
    <scope>NUCLEOTIDE SEQUENCE [LARGE SCALE GENOMIC DNA]</scope>
    <source>
        <strain evidence="2 3">DSM 23562</strain>
    </source>
</reference>
<dbReference type="AlphaFoldDB" id="A0A7W9W3M2"/>
<dbReference type="RefSeq" id="WP_184192197.1">
    <property type="nucleotide sequence ID" value="NZ_JACHGW010000001.1"/>
</dbReference>
<dbReference type="EMBL" id="JACHGW010000001">
    <property type="protein sequence ID" value="MBB6048559.1"/>
    <property type="molecule type" value="Genomic_DNA"/>
</dbReference>
<feature type="transmembrane region" description="Helical" evidence="1">
    <location>
        <begin position="12"/>
        <end position="31"/>
    </location>
</feature>
<accession>A0A7W9W3M2</accession>
<evidence type="ECO:0000313" key="2">
    <source>
        <dbReference type="EMBL" id="MBB6048559.1"/>
    </source>
</evidence>
<dbReference type="Proteomes" id="UP000520814">
    <property type="component" value="Unassembled WGS sequence"/>
</dbReference>
<proteinExistence type="predicted"/>